<dbReference type="Gene3D" id="1.10.260.40">
    <property type="entry name" value="lambda repressor-like DNA-binding domains"/>
    <property type="match status" value="1"/>
</dbReference>
<comment type="caution">
    <text evidence="2">The sequence shown here is derived from an EMBL/GenBank/DDBJ whole genome shotgun (WGS) entry which is preliminary data.</text>
</comment>
<evidence type="ECO:0000313" key="3">
    <source>
        <dbReference type="Proteomes" id="UP000245754"/>
    </source>
</evidence>
<name>A0A316EZH6_9BURK</name>
<dbReference type="InterPro" id="IPR001387">
    <property type="entry name" value="Cro/C1-type_HTH"/>
</dbReference>
<evidence type="ECO:0000259" key="1">
    <source>
        <dbReference type="PROSITE" id="PS50943"/>
    </source>
</evidence>
<evidence type="ECO:0000313" key="2">
    <source>
        <dbReference type="EMBL" id="PWK37656.1"/>
    </source>
</evidence>
<dbReference type="GO" id="GO:0003677">
    <property type="term" value="F:DNA binding"/>
    <property type="evidence" value="ECO:0007669"/>
    <property type="project" value="InterPro"/>
</dbReference>
<reference evidence="2 3" key="1">
    <citation type="submission" date="2018-05" db="EMBL/GenBank/DDBJ databases">
        <title>Genomic Encyclopedia of Type Strains, Phase IV (KMG-V): Genome sequencing to study the core and pangenomes of soil and plant-associated prokaryotes.</title>
        <authorList>
            <person name="Whitman W."/>
        </authorList>
    </citation>
    <scope>NUCLEOTIDE SEQUENCE [LARGE SCALE GENOMIC DNA]</scope>
    <source>
        <strain evidence="2 3">SLV-132</strain>
    </source>
</reference>
<dbReference type="EMBL" id="QGGT01000001">
    <property type="protein sequence ID" value="PWK37656.1"/>
    <property type="molecule type" value="Genomic_DNA"/>
</dbReference>
<dbReference type="RefSeq" id="WP_109581347.1">
    <property type="nucleotide sequence ID" value="NZ_QGGT01000001.1"/>
</dbReference>
<protein>
    <submittedName>
        <fullName evidence="2">Putative transcriptional regulator</fullName>
    </submittedName>
</protein>
<dbReference type="PROSITE" id="PS50943">
    <property type="entry name" value="HTH_CROC1"/>
    <property type="match status" value="1"/>
</dbReference>
<organism evidence="2 3">
    <name type="scientific">Cupriavidus plantarum</name>
    <dbReference type="NCBI Taxonomy" id="942865"/>
    <lineage>
        <taxon>Bacteria</taxon>
        <taxon>Pseudomonadati</taxon>
        <taxon>Pseudomonadota</taxon>
        <taxon>Betaproteobacteria</taxon>
        <taxon>Burkholderiales</taxon>
        <taxon>Burkholderiaceae</taxon>
        <taxon>Cupriavidus</taxon>
    </lineage>
</organism>
<sequence>MVRCHLSTLMGRDKLRISDVARLTGLNRSTVSYLYKETATRLDLAAIEALCRLFQCQVGDLFEYVPDSNRSDA</sequence>
<proteinExistence type="predicted"/>
<dbReference type="AlphaFoldDB" id="A0A316EZH6"/>
<dbReference type="SUPFAM" id="SSF47413">
    <property type="entry name" value="lambda repressor-like DNA-binding domains"/>
    <property type="match status" value="1"/>
</dbReference>
<gene>
    <name evidence="2" type="ORF">C7419_1011539</name>
</gene>
<feature type="domain" description="HTH cro/C1-type" evidence="1">
    <location>
        <begin position="14"/>
        <end position="61"/>
    </location>
</feature>
<keyword evidence="3" id="KW-1185">Reference proteome</keyword>
<dbReference type="Pfam" id="PF13443">
    <property type="entry name" value="HTH_26"/>
    <property type="match status" value="1"/>
</dbReference>
<dbReference type="InterPro" id="IPR010982">
    <property type="entry name" value="Lambda_DNA-bd_dom_sf"/>
</dbReference>
<dbReference type="Proteomes" id="UP000245754">
    <property type="component" value="Unassembled WGS sequence"/>
</dbReference>
<accession>A0A316EZH6</accession>